<dbReference type="AlphaFoldDB" id="A0A552U7F5"/>
<comment type="subcellular location">
    <subcellularLocation>
        <location evidence="1">Membrane</location>
        <topology evidence="1">Multi-pass membrane protein</topology>
    </subcellularLocation>
</comment>
<protein>
    <submittedName>
        <fullName evidence="7">TM2 domain-containing protein</fullName>
    </submittedName>
</protein>
<keyword evidence="4 5" id="KW-0472">Membrane</keyword>
<reference evidence="7 8" key="1">
    <citation type="submission" date="2019-07" db="EMBL/GenBank/DDBJ databases">
        <title>Novel species isolated from glacier.</title>
        <authorList>
            <person name="Liu Q."/>
            <person name="Xin Y.-H."/>
        </authorList>
    </citation>
    <scope>NUCLEOTIDE SEQUENCE [LARGE SCALE GENOMIC DNA]</scope>
    <source>
        <strain evidence="7 8">LB1R16</strain>
    </source>
</reference>
<dbReference type="EMBL" id="VJWA01000002">
    <property type="protein sequence ID" value="TRW14154.1"/>
    <property type="molecule type" value="Genomic_DNA"/>
</dbReference>
<dbReference type="OrthoDB" id="2004788at2"/>
<keyword evidence="3 5" id="KW-1133">Transmembrane helix</keyword>
<evidence type="ECO:0000256" key="1">
    <source>
        <dbReference type="ARBA" id="ARBA00004141"/>
    </source>
</evidence>
<keyword evidence="2 5" id="KW-0812">Transmembrane</keyword>
<name>A0A552U7F5_9SPHN</name>
<dbReference type="Pfam" id="PF05154">
    <property type="entry name" value="TM2"/>
    <property type="match status" value="1"/>
</dbReference>
<feature type="transmembrane region" description="Helical" evidence="5">
    <location>
        <begin position="64"/>
        <end position="86"/>
    </location>
</feature>
<gene>
    <name evidence="7" type="ORF">FMM06_10540</name>
</gene>
<dbReference type="InterPro" id="IPR007829">
    <property type="entry name" value="TM2"/>
</dbReference>
<organism evidence="7 8">
    <name type="scientific">Glacieibacterium frigidum</name>
    <dbReference type="NCBI Taxonomy" id="2593303"/>
    <lineage>
        <taxon>Bacteria</taxon>
        <taxon>Pseudomonadati</taxon>
        <taxon>Pseudomonadota</taxon>
        <taxon>Alphaproteobacteria</taxon>
        <taxon>Sphingomonadales</taxon>
        <taxon>Sphingosinicellaceae</taxon>
        <taxon>Glacieibacterium</taxon>
    </lineage>
</organism>
<dbReference type="GO" id="GO:0016020">
    <property type="term" value="C:membrane"/>
    <property type="evidence" value="ECO:0007669"/>
    <property type="project" value="UniProtKB-SubCell"/>
</dbReference>
<keyword evidence="8" id="KW-1185">Reference proteome</keyword>
<evidence type="ECO:0000313" key="8">
    <source>
        <dbReference type="Proteomes" id="UP000317894"/>
    </source>
</evidence>
<sequence>MAIDRYRSNEVGPPVVSTVVVYVVWFFLGTLGGHRFITGRVGSGVLMLLMQGVGWLTWWFGLGFIVWGALALWWLIDALLIPGWMAERR</sequence>
<evidence type="ECO:0000313" key="7">
    <source>
        <dbReference type="EMBL" id="TRW14154.1"/>
    </source>
</evidence>
<evidence type="ECO:0000256" key="5">
    <source>
        <dbReference type="SAM" id="Phobius"/>
    </source>
</evidence>
<dbReference type="RefSeq" id="WP_144237360.1">
    <property type="nucleotide sequence ID" value="NZ_VJWA01000002.1"/>
</dbReference>
<feature type="transmembrane region" description="Helical" evidence="5">
    <location>
        <begin position="15"/>
        <end position="34"/>
    </location>
</feature>
<feature type="domain" description="TM2" evidence="6">
    <location>
        <begin position="16"/>
        <end position="61"/>
    </location>
</feature>
<evidence type="ECO:0000256" key="3">
    <source>
        <dbReference type="ARBA" id="ARBA00022989"/>
    </source>
</evidence>
<proteinExistence type="predicted"/>
<comment type="caution">
    <text evidence="7">The sequence shown here is derived from an EMBL/GenBank/DDBJ whole genome shotgun (WGS) entry which is preliminary data.</text>
</comment>
<evidence type="ECO:0000256" key="2">
    <source>
        <dbReference type="ARBA" id="ARBA00022692"/>
    </source>
</evidence>
<evidence type="ECO:0000259" key="6">
    <source>
        <dbReference type="Pfam" id="PF05154"/>
    </source>
</evidence>
<dbReference type="Proteomes" id="UP000317894">
    <property type="component" value="Unassembled WGS sequence"/>
</dbReference>
<evidence type="ECO:0000256" key="4">
    <source>
        <dbReference type="ARBA" id="ARBA00023136"/>
    </source>
</evidence>
<accession>A0A552U7F5</accession>